<organism evidence="7 8">
    <name type="scientific">Actinophytocola xinjiangensis</name>
    <dbReference type="NCBI Taxonomy" id="485602"/>
    <lineage>
        <taxon>Bacteria</taxon>
        <taxon>Bacillati</taxon>
        <taxon>Actinomycetota</taxon>
        <taxon>Actinomycetes</taxon>
        <taxon>Pseudonocardiales</taxon>
        <taxon>Pseudonocardiaceae</taxon>
    </lineage>
</organism>
<evidence type="ECO:0000256" key="1">
    <source>
        <dbReference type="ARBA" id="ARBA00022553"/>
    </source>
</evidence>
<dbReference type="SUPFAM" id="SSF46894">
    <property type="entry name" value="C-terminal effector domain of the bipartite response regulators"/>
    <property type="match status" value="1"/>
</dbReference>
<dbReference type="Gene3D" id="1.10.10.10">
    <property type="entry name" value="Winged helix-like DNA-binding domain superfamily/Winged helix DNA-binding domain"/>
    <property type="match status" value="1"/>
</dbReference>
<dbReference type="SMART" id="SM00862">
    <property type="entry name" value="Trans_reg_C"/>
    <property type="match status" value="1"/>
</dbReference>
<keyword evidence="3 5" id="KW-0238">DNA-binding</keyword>
<protein>
    <recommendedName>
        <fullName evidence="6">OmpR/PhoB-type domain-containing protein</fullName>
    </recommendedName>
</protein>
<dbReference type="PANTHER" id="PTHR48111:SF4">
    <property type="entry name" value="DNA-BINDING DUAL TRANSCRIPTIONAL REGULATOR OMPR"/>
    <property type="match status" value="1"/>
</dbReference>
<keyword evidence="4" id="KW-0804">Transcription</keyword>
<proteinExistence type="predicted"/>
<keyword evidence="1" id="KW-0597">Phosphoprotein</keyword>
<dbReference type="InterPro" id="IPR001867">
    <property type="entry name" value="OmpR/PhoB-type_DNA-bd"/>
</dbReference>
<evidence type="ECO:0000256" key="5">
    <source>
        <dbReference type="PROSITE-ProRule" id="PRU01091"/>
    </source>
</evidence>
<dbReference type="AlphaFoldDB" id="A0A7Z1AYX5"/>
<evidence type="ECO:0000256" key="3">
    <source>
        <dbReference type="ARBA" id="ARBA00023125"/>
    </source>
</evidence>
<feature type="DNA-binding region" description="OmpR/PhoB-type" evidence="5">
    <location>
        <begin position="59"/>
        <end position="156"/>
    </location>
</feature>
<evidence type="ECO:0000313" key="7">
    <source>
        <dbReference type="EMBL" id="OLF12294.1"/>
    </source>
</evidence>
<keyword evidence="2" id="KW-0805">Transcription regulation</keyword>
<evidence type="ECO:0000313" key="8">
    <source>
        <dbReference type="Proteomes" id="UP000185696"/>
    </source>
</evidence>
<dbReference type="CDD" id="cd00383">
    <property type="entry name" value="trans_reg_C"/>
    <property type="match status" value="1"/>
</dbReference>
<dbReference type="GO" id="GO:0000156">
    <property type="term" value="F:phosphorelay response regulator activity"/>
    <property type="evidence" value="ECO:0007669"/>
    <property type="project" value="TreeGrafter"/>
</dbReference>
<dbReference type="InterPro" id="IPR036388">
    <property type="entry name" value="WH-like_DNA-bd_sf"/>
</dbReference>
<dbReference type="GO" id="GO:0032993">
    <property type="term" value="C:protein-DNA complex"/>
    <property type="evidence" value="ECO:0007669"/>
    <property type="project" value="TreeGrafter"/>
</dbReference>
<sequence>MRPTTLLPGTTLVVQLSIDLPATPDGLSALADVLHTVSALPGAAVSPAPPHLPPQSTQDIPASRDGWLHIRPSSRTVLRDGEPLDLTRLEYDLLEFLAARPNQVHRRGALMTQVWGVAEVRGSRTVDVHVRRLRDKLGPYRSVIATVRGVGYRFDETHPVILDPGPSTVERRRTGH</sequence>
<gene>
    <name evidence="7" type="ORF">BLA60_09945</name>
</gene>
<dbReference type="GO" id="GO:0000976">
    <property type="term" value="F:transcription cis-regulatory region binding"/>
    <property type="evidence" value="ECO:0007669"/>
    <property type="project" value="TreeGrafter"/>
</dbReference>
<dbReference type="Pfam" id="PF00486">
    <property type="entry name" value="Trans_reg_C"/>
    <property type="match status" value="1"/>
</dbReference>
<feature type="domain" description="OmpR/PhoB-type" evidence="6">
    <location>
        <begin position="59"/>
        <end position="156"/>
    </location>
</feature>
<keyword evidence="8" id="KW-1185">Reference proteome</keyword>
<evidence type="ECO:0000259" key="6">
    <source>
        <dbReference type="PROSITE" id="PS51755"/>
    </source>
</evidence>
<evidence type="ECO:0000256" key="4">
    <source>
        <dbReference type="ARBA" id="ARBA00023163"/>
    </source>
</evidence>
<dbReference type="GO" id="GO:0005829">
    <property type="term" value="C:cytosol"/>
    <property type="evidence" value="ECO:0007669"/>
    <property type="project" value="TreeGrafter"/>
</dbReference>
<dbReference type="GO" id="GO:0006355">
    <property type="term" value="P:regulation of DNA-templated transcription"/>
    <property type="evidence" value="ECO:0007669"/>
    <property type="project" value="InterPro"/>
</dbReference>
<dbReference type="InterPro" id="IPR039420">
    <property type="entry name" value="WalR-like"/>
</dbReference>
<dbReference type="PROSITE" id="PS51755">
    <property type="entry name" value="OMPR_PHOB"/>
    <property type="match status" value="1"/>
</dbReference>
<dbReference type="InterPro" id="IPR016032">
    <property type="entry name" value="Sig_transdc_resp-reg_C-effctor"/>
</dbReference>
<dbReference type="RefSeq" id="WP_075132485.1">
    <property type="nucleotide sequence ID" value="NZ_MSIF01000003.1"/>
</dbReference>
<accession>A0A7Z1AYX5</accession>
<reference evidence="7 8" key="1">
    <citation type="submission" date="2016-12" db="EMBL/GenBank/DDBJ databases">
        <title>The draft genome sequence of Actinophytocola xinjiangensis.</title>
        <authorList>
            <person name="Wang W."/>
            <person name="Yuan L."/>
        </authorList>
    </citation>
    <scope>NUCLEOTIDE SEQUENCE [LARGE SCALE GENOMIC DNA]</scope>
    <source>
        <strain evidence="7 8">CGMCC 4.4663</strain>
    </source>
</reference>
<name>A0A7Z1AYX5_9PSEU</name>
<dbReference type="EMBL" id="MSIF01000003">
    <property type="protein sequence ID" value="OLF12294.1"/>
    <property type="molecule type" value="Genomic_DNA"/>
</dbReference>
<dbReference type="Proteomes" id="UP000185696">
    <property type="component" value="Unassembled WGS sequence"/>
</dbReference>
<evidence type="ECO:0000256" key="2">
    <source>
        <dbReference type="ARBA" id="ARBA00023015"/>
    </source>
</evidence>
<comment type="caution">
    <text evidence="7">The sequence shown here is derived from an EMBL/GenBank/DDBJ whole genome shotgun (WGS) entry which is preliminary data.</text>
</comment>
<dbReference type="PANTHER" id="PTHR48111">
    <property type="entry name" value="REGULATOR OF RPOS"/>
    <property type="match status" value="1"/>
</dbReference>